<evidence type="ECO:0000313" key="1">
    <source>
        <dbReference type="EMBL" id="PRQ26399.1"/>
    </source>
</evidence>
<organism evidence="1 2">
    <name type="scientific">Rosa chinensis</name>
    <name type="common">China rose</name>
    <dbReference type="NCBI Taxonomy" id="74649"/>
    <lineage>
        <taxon>Eukaryota</taxon>
        <taxon>Viridiplantae</taxon>
        <taxon>Streptophyta</taxon>
        <taxon>Embryophyta</taxon>
        <taxon>Tracheophyta</taxon>
        <taxon>Spermatophyta</taxon>
        <taxon>Magnoliopsida</taxon>
        <taxon>eudicotyledons</taxon>
        <taxon>Gunneridae</taxon>
        <taxon>Pentapetalae</taxon>
        <taxon>rosids</taxon>
        <taxon>fabids</taxon>
        <taxon>Rosales</taxon>
        <taxon>Rosaceae</taxon>
        <taxon>Rosoideae</taxon>
        <taxon>Rosoideae incertae sedis</taxon>
        <taxon>Rosa</taxon>
    </lineage>
</organism>
<protein>
    <submittedName>
        <fullName evidence="1">Uncharacterized protein</fullName>
    </submittedName>
</protein>
<dbReference type="Proteomes" id="UP000238479">
    <property type="component" value="Chromosome 6"/>
</dbReference>
<dbReference type="Gramene" id="PRQ26399">
    <property type="protein sequence ID" value="PRQ26399"/>
    <property type="gene ID" value="RchiOBHm_Chr6g0294151"/>
</dbReference>
<gene>
    <name evidence="1" type="ORF">RchiOBHm_Chr6g0294151</name>
</gene>
<reference evidence="1 2" key="1">
    <citation type="journal article" date="2018" name="Nat. Genet.">
        <title>The Rosa genome provides new insights in the design of modern roses.</title>
        <authorList>
            <person name="Bendahmane M."/>
        </authorList>
    </citation>
    <scope>NUCLEOTIDE SEQUENCE [LARGE SCALE GENOMIC DNA]</scope>
    <source>
        <strain evidence="2">cv. Old Blush</strain>
    </source>
</reference>
<proteinExistence type="predicted"/>
<name>A0A2P6PWV5_ROSCH</name>
<accession>A0A2P6PWV5</accession>
<dbReference type="AlphaFoldDB" id="A0A2P6PWV5"/>
<evidence type="ECO:0000313" key="2">
    <source>
        <dbReference type="Proteomes" id="UP000238479"/>
    </source>
</evidence>
<keyword evidence="2" id="KW-1185">Reference proteome</keyword>
<comment type="caution">
    <text evidence="1">The sequence shown here is derived from an EMBL/GenBank/DDBJ whole genome shotgun (WGS) entry which is preliminary data.</text>
</comment>
<dbReference type="EMBL" id="PDCK01000044">
    <property type="protein sequence ID" value="PRQ26399.1"/>
    <property type="molecule type" value="Genomic_DNA"/>
</dbReference>
<sequence length="55" mass="6720">MLQPYRSLSSSYSVLHFFDTHFLPTFMQIWKFIIYNNKSIYSSRIKTRLFLDLHS</sequence>